<dbReference type="PANTHER" id="PTHR30480:SF13">
    <property type="entry name" value="BETA-HEXOSAMINIDASE"/>
    <property type="match status" value="1"/>
</dbReference>
<comment type="catalytic activity">
    <reaction evidence="1">
        <text>Hydrolysis of terminal non-reducing N-acetyl-D-hexosamine residues in N-acetyl-beta-D-hexosaminides.</text>
        <dbReference type="EC" id="3.2.1.52"/>
    </reaction>
</comment>
<reference evidence="8 9" key="1">
    <citation type="submission" date="2020-05" db="EMBL/GenBank/DDBJ databases">
        <title>Genome sequence of Kribbella sandramycini ATCC 39419.</title>
        <authorList>
            <person name="Maclea K.S."/>
            <person name="Fair J.L."/>
        </authorList>
    </citation>
    <scope>NUCLEOTIDE SEQUENCE [LARGE SCALE GENOMIC DNA]</scope>
    <source>
        <strain evidence="8 9">ATCC 39419</strain>
    </source>
</reference>
<name>A0A7Y4L344_9ACTN</name>
<protein>
    <recommendedName>
        <fullName evidence="3">beta-N-acetylhexosaminidase</fullName>
        <ecNumber evidence="3">3.2.1.52</ecNumber>
    </recommendedName>
</protein>
<accession>A0A7Y4L344</accession>
<dbReference type="SUPFAM" id="SSF51445">
    <property type="entry name" value="(Trans)glycosidases"/>
    <property type="match status" value="1"/>
</dbReference>
<reference evidence="7 10" key="2">
    <citation type="submission" date="2020-08" db="EMBL/GenBank/DDBJ databases">
        <title>Sequencing the genomes of 1000 actinobacteria strains.</title>
        <authorList>
            <person name="Klenk H.-P."/>
        </authorList>
    </citation>
    <scope>NUCLEOTIDE SEQUENCE [LARGE SCALE GENOMIC DNA]</scope>
    <source>
        <strain evidence="7 10">DSM 15626</strain>
    </source>
</reference>
<dbReference type="InterPro" id="IPR036962">
    <property type="entry name" value="Glyco_hydro_3_N_sf"/>
</dbReference>
<evidence type="ECO:0000256" key="2">
    <source>
        <dbReference type="ARBA" id="ARBA00005336"/>
    </source>
</evidence>
<evidence type="ECO:0000313" key="7">
    <source>
        <dbReference type="EMBL" id="MBB6571144.1"/>
    </source>
</evidence>
<keyword evidence="5" id="KW-0326">Glycosidase</keyword>
<dbReference type="Proteomes" id="UP000553957">
    <property type="component" value="Unassembled WGS sequence"/>
</dbReference>
<evidence type="ECO:0000259" key="6">
    <source>
        <dbReference type="Pfam" id="PF00933"/>
    </source>
</evidence>
<comment type="caution">
    <text evidence="8">The sequence shown here is derived from an EMBL/GenBank/DDBJ whole genome shotgun (WGS) entry which is preliminary data.</text>
</comment>
<evidence type="ECO:0000313" key="8">
    <source>
        <dbReference type="EMBL" id="NOL43448.1"/>
    </source>
</evidence>
<dbReference type="EMBL" id="JACHKF010000001">
    <property type="protein sequence ID" value="MBB6571144.1"/>
    <property type="molecule type" value="Genomic_DNA"/>
</dbReference>
<gene>
    <name evidence="7" type="ORF">HNR71_006781</name>
    <name evidence="8" type="ORF">HPO96_24700</name>
</gene>
<dbReference type="InterPro" id="IPR017853">
    <property type="entry name" value="GH"/>
</dbReference>
<keyword evidence="9" id="KW-1185">Reference proteome</keyword>
<dbReference type="EMBL" id="JABJRC010000006">
    <property type="protein sequence ID" value="NOL43448.1"/>
    <property type="molecule type" value="Genomic_DNA"/>
</dbReference>
<dbReference type="Pfam" id="PF00933">
    <property type="entry name" value="Glyco_hydro_3"/>
    <property type="match status" value="1"/>
</dbReference>
<organism evidence="8 9">
    <name type="scientific">Kribbella sandramycini</name>
    <dbReference type="NCBI Taxonomy" id="60450"/>
    <lineage>
        <taxon>Bacteria</taxon>
        <taxon>Bacillati</taxon>
        <taxon>Actinomycetota</taxon>
        <taxon>Actinomycetes</taxon>
        <taxon>Propionibacteriales</taxon>
        <taxon>Kribbellaceae</taxon>
        <taxon>Kribbella</taxon>
    </lineage>
</organism>
<dbReference type="GO" id="GO:0005975">
    <property type="term" value="P:carbohydrate metabolic process"/>
    <property type="evidence" value="ECO:0007669"/>
    <property type="project" value="InterPro"/>
</dbReference>
<dbReference type="Gene3D" id="3.20.20.300">
    <property type="entry name" value="Glycoside hydrolase, family 3, N-terminal domain"/>
    <property type="match status" value="1"/>
</dbReference>
<dbReference type="PANTHER" id="PTHR30480">
    <property type="entry name" value="BETA-HEXOSAMINIDASE-RELATED"/>
    <property type="match status" value="1"/>
</dbReference>
<feature type="domain" description="Glycoside hydrolase family 3 N-terminal" evidence="6">
    <location>
        <begin position="87"/>
        <end position="312"/>
    </location>
</feature>
<dbReference type="EC" id="3.2.1.52" evidence="3"/>
<dbReference type="Proteomes" id="UP000534306">
    <property type="component" value="Unassembled WGS sequence"/>
</dbReference>
<dbReference type="InterPro" id="IPR050226">
    <property type="entry name" value="NagZ_Beta-hexosaminidase"/>
</dbReference>
<dbReference type="GO" id="GO:0004563">
    <property type="term" value="F:beta-N-acetylhexosaminidase activity"/>
    <property type="evidence" value="ECO:0007669"/>
    <property type="project" value="UniProtKB-EC"/>
</dbReference>
<evidence type="ECO:0000256" key="1">
    <source>
        <dbReference type="ARBA" id="ARBA00001231"/>
    </source>
</evidence>
<dbReference type="InterPro" id="IPR001764">
    <property type="entry name" value="Glyco_hydro_3_N"/>
</dbReference>
<dbReference type="GO" id="GO:0009254">
    <property type="term" value="P:peptidoglycan turnover"/>
    <property type="evidence" value="ECO:0007669"/>
    <property type="project" value="TreeGrafter"/>
</dbReference>
<dbReference type="RefSeq" id="WP_171676472.1">
    <property type="nucleotide sequence ID" value="NZ_BAAAGT010000014.1"/>
</dbReference>
<sequence length="511" mass="53535">MPAPLSDPAADRWVDDWLGRLTPAQQIAQSLLVLPGVGPDGLPDAATRRALELGVGTLHSVTGMTASAARRYHDAVVEICADAGVPPALISGNLEAGIMYSLRRSGTHFPYPRGIGISGDSELAYRVAAATALEARAAGYHWTFSPCIDVVSVPDDPILGVRAYGVPARETGLLGAAQIRGYQDNGVLATAKHFPGHGDSSIDSHLDQPVINRTQADHDATHLPPFADAVAAGVATIMVAHIAYPTLGVDTPASLSPLVNRTWLRDHLGFTGLIITDALHMKAIARHHTPTAAAHQALAAGADVANIKTPAAALEPILNSLLTTLTPTSLTPTTRRLLQARTAVGLHQPDPTPLDTPTPWQDPARAKTVDVLGTAVLEPAERYVVVGDSALARRIHAVGVERGLRLELVTEQLAEGLLERVQAEHPAARVIPVFGWGPTSAGQQWKEVAAVTAGVRCAAVVVNSTLAAESFGDVGERVVSVPAMDAFEIVTDAAVHAALDVLCPKTAEENA</sequence>
<evidence type="ECO:0000313" key="10">
    <source>
        <dbReference type="Proteomes" id="UP000553957"/>
    </source>
</evidence>
<comment type="similarity">
    <text evidence="2">Belongs to the glycosyl hydrolase 3 family.</text>
</comment>
<evidence type="ECO:0000256" key="5">
    <source>
        <dbReference type="ARBA" id="ARBA00023295"/>
    </source>
</evidence>
<evidence type="ECO:0000256" key="4">
    <source>
        <dbReference type="ARBA" id="ARBA00022801"/>
    </source>
</evidence>
<proteinExistence type="inferred from homology"/>
<evidence type="ECO:0000256" key="3">
    <source>
        <dbReference type="ARBA" id="ARBA00012663"/>
    </source>
</evidence>
<dbReference type="AlphaFoldDB" id="A0A7Y4L344"/>
<keyword evidence="4 7" id="KW-0378">Hydrolase</keyword>
<evidence type="ECO:0000313" key="9">
    <source>
        <dbReference type="Proteomes" id="UP000534306"/>
    </source>
</evidence>